<dbReference type="AlphaFoldDB" id="A0A644XKJ8"/>
<accession>A0A644XKJ8</accession>
<protein>
    <submittedName>
        <fullName evidence="1">Uncharacterized protein</fullName>
    </submittedName>
</protein>
<gene>
    <name evidence="1" type="ORF">SDC9_62750</name>
</gene>
<dbReference type="EMBL" id="VSSQ01002598">
    <property type="protein sequence ID" value="MPM16371.1"/>
    <property type="molecule type" value="Genomic_DNA"/>
</dbReference>
<organism evidence="1">
    <name type="scientific">bioreactor metagenome</name>
    <dbReference type="NCBI Taxonomy" id="1076179"/>
    <lineage>
        <taxon>unclassified sequences</taxon>
        <taxon>metagenomes</taxon>
        <taxon>ecological metagenomes</taxon>
    </lineage>
</organism>
<comment type="caution">
    <text evidence="1">The sequence shown here is derived from an EMBL/GenBank/DDBJ whole genome shotgun (WGS) entry which is preliminary data.</text>
</comment>
<evidence type="ECO:0000313" key="1">
    <source>
        <dbReference type="EMBL" id="MPM16371.1"/>
    </source>
</evidence>
<reference evidence="1" key="1">
    <citation type="submission" date="2019-08" db="EMBL/GenBank/DDBJ databases">
        <authorList>
            <person name="Kucharzyk K."/>
            <person name="Murdoch R.W."/>
            <person name="Higgins S."/>
            <person name="Loffler F."/>
        </authorList>
    </citation>
    <scope>NUCLEOTIDE SEQUENCE</scope>
</reference>
<name>A0A644XKJ8_9ZZZZ</name>
<sequence>MGPNRVSASHIRNAPAIRRRGHIDEADDALEKDERVGMEQVLANNDVAAQSANSAQHRHRFFAPAPTHATGGIDNRYP</sequence>
<proteinExistence type="predicted"/>